<evidence type="ECO:0008006" key="3">
    <source>
        <dbReference type="Google" id="ProtNLM"/>
    </source>
</evidence>
<comment type="caution">
    <text evidence="1">The sequence shown here is derived from an EMBL/GenBank/DDBJ whole genome shotgun (WGS) entry which is preliminary data.</text>
</comment>
<evidence type="ECO:0000313" key="2">
    <source>
        <dbReference type="Proteomes" id="UP000033405"/>
    </source>
</evidence>
<dbReference type="EMBL" id="JYOV01000022">
    <property type="protein sequence ID" value="KJU90375.1"/>
    <property type="molecule type" value="Genomic_DNA"/>
</dbReference>
<accession>A0A0F3H8B5</accession>
<protein>
    <recommendedName>
        <fullName evidence="3">Immunity protein 30 domain-containing protein</fullName>
    </recommendedName>
</protein>
<dbReference type="RefSeq" id="WP_045763834.1">
    <property type="nucleotide sequence ID" value="NZ_JYOV01000022.1"/>
</dbReference>
<reference evidence="1 2" key="1">
    <citation type="submission" date="2015-02" db="EMBL/GenBank/DDBJ databases">
        <title>Evolution of amylase-binding proteins of oral streptococcal species.</title>
        <authorList>
            <person name="Haase E.M."/>
        </authorList>
    </citation>
    <scope>NUCLEOTIDE SEQUENCE [LARGE SCALE GENOMIC DNA]</scope>
    <source>
        <strain evidence="1 2">UC6950A</strain>
    </source>
</reference>
<organism evidence="1 2">
    <name type="scientific">Streptococcus infantis</name>
    <dbReference type="NCBI Taxonomy" id="68892"/>
    <lineage>
        <taxon>Bacteria</taxon>
        <taxon>Bacillati</taxon>
        <taxon>Bacillota</taxon>
        <taxon>Bacilli</taxon>
        <taxon>Lactobacillales</taxon>
        <taxon>Streptococcaceae</taxon>
        <taxon>Streptococcus</taxon>
    </lineage>
</organism>
<proteinExistence type="predicted"/>
<dbReference type="PATRIC" id="fig|28037.218.peg.1803"/>
<dbReference type="AlphaFoldDB" id="A0A0F3H8B5"/>
<name>A0A0F3H8B5_9STRE</name>
<gene>
    <name evidence="1" type="ORF">TZ96_01839</name>
</gene>
<dbReference type="Proteomes" id="UP000033405">
    <property type="component" value="Unassembled WGS sequence"/>
</dbReference>
<sequence length="135" mass="15781">MLTKDDMLVALHDAITEDQEFELADEIMDAMELYDQPFDLVAPILDFISKHPEVDFGAPGELVHFVERFYHQGYEELLMESVLKSPTVHNIWMLHRCYNDNDPNLVRQIQTLVGELKKDKTLDSQVRSMIEDLTW</sequence>
<evidence type="ECO:0000313" key="1">
    <source>
        <dbReference type="EMBL" id="KJU90375.1"/>
    </source>
</evidence>